<name>A0A392T9H4_9FABA</name>
<dbReference type="EMBL" id="LXQA010534839">
    <property type="protein sequence ID" value="MCI57773.1"/>
    <property type="molecule type" value="Genomic_DNA"/>
</dbReference>
<evidence type="ECO:0000313" key="1">
    <source>
        <dbReference type="EMBL" id="MCI57773.1"/>
    </source>
</evidence>
<proteinExistence type="predicted"/>
<dbReference type="Proteomes" id="UP000265520">
    <property type="component" value="Unassembled WGS sequence"/>
</dbReference>
<organism evidence="1 2">
    <name type="scientific">Trifolium medium</name>
    <dbReference type="NCBI Taxonomy" id="97028"/>
    <lineage>
        <taxon>Eukaryota</taxon>
        <taxon>Viridiplantae</taxon>
        <taxon>Streptophyta</taxon>
        <taxon>Embryophyta</taxon>
        <taxon>Tracheophyta</taxon>
        <taxon>Spermatophyta</taxon>
        <taxon>Magnoliopsida</taxon>
        <taxon>eudicotyledons</taxon>
        <taxon>Gunneridae</taxon>
        <taxon>Pentapetalae</taxon>
        <taxon>rosids</taxon>
        <taxon>fabids</taxon>
        <taxon>Fabales</taxon>
        <taxon>Fabaceae</taxon>
        <taxon>Papilionoideae</taxon>
        <taxon>50 kb inversion clade</taxon>
        <taxon>NPAAA clade</taxon>
        <taxon>Hologalegina</taxon>
        <taxon>IRL clade</taxon>
        <taxon>Trifolieae</taxon>
        <taxon>Trifolium</taxon>
    </lineage>
</organism>
<accession>A0A392T9H4</accession>
<keyword evidence="2" id="KW-1185">Reference proteome</keyword>
<dbReference type="AlphaFoldDB" id="A0A392T9H4"/>
<reference evidence="1 2" key="1">
    <citation type="journal article" date="2018" name="Front. Plant Sci.">
        <title>Red Clover (Trifolium pratense) and Zigzag Clover (T. medium) - A Picture of Genomic Similarities and Differences.</title>
        <authorList>
            <person name="Dluhosova J."/>
            <person name="Istvanek J."/>
            <person name="Nedelnik J."/>
            <person name="Repkova J."/>
        </authorList>
    </citation>
    <scope>NUCLEOTIDE SEQUENCE [LARGE SCALE GENOMIC DNA]</scope>
    <source>
        <strain evidence="2">cv. 10/8</strain>
        <tissue evidence="1">Leaf</tissue>
    </source>
</reference>
<comment type="caution">
    <text evidence="1">The sequence shown here is derived from an EMBL/GenBank/DDBJ whole genome shotgun (WGS) entry which is preliminary data.</text>
</comment>
<sequence>TKCVAVGSTSPAGGKEGWTLEQMRTASEFREVR</sequence>
<evidence type="ECO:0000313" key="2">
    <source>
        <dbReference type="Proteomes" id="UP000265520"/>
    </source>
</evidence>
<feature type="non-terminal residue" evidence="1">
    <location>
        <position position="1"/>
    </location>
</feature>
<protein>
    <submittedName>
        <fullName evidence="1">Uncharacterized protein</fullName>
    </submittedName>
</protein>